<dbReference type="AlphaFoldDB" id="A0A2A6JF51"/>
<evidence type="ECO:0000313" key="1">
    <source>
        <dbReference type="EMBL" id="PDT04609.1"/>
    </source>
</evidence>
<organism evidence="1 2">
    <name type="scientific">Rhizobium chutanense</name>
    <dbReference type="NCBI Taxonomy" id="2035448"/>
    <lineage>
        <taxon>Bacteria</taxon>
        <taxon>Pseudomonadati</taxon>
        <taxon>Pseudomonadota</taxon>
        <taxon>Alphaproteobacteria</taxon>
        <taxon>Hyphomicrobiales</taxon>
        <taxon>Rhizobiaceae</taxon>
        <taxon>Rhizobium/Agrobacterium group</taxon>
        <taxon>Rhizobium</taxon>
    </lineage>
</organism>
<gene>
    <name evidence="1" type="ORF">CO666_07600</name>
</gene>
<proteinExistence type="predicted"/>
<name>A0A2A6JF51_9HYPH</name>
<accession>A0A2A6JF51</accession>
<dbReference type="Proteomes" id="UP000220768">
    <property type="component" value="Unassembled WGS sequence"/>
</dbReference>
<dbReference type="EMBL" id="NWSV01000004">
    <property type="protein sequence ID" value="PDT04609.1"/>
    <property type="molecule type" value="Genomic_DNA"/>
</dbReference>
<protein>
    <submittedName>
        <fullName evidence="1">Uncharacterized protein</fullName>
    </submittedName>
</protein>
<sequence>MLPAIALYGFQATAIRRAIVSPAPAEERVVVALANADGTILAIDAFADADHLVCLDRSVFSTENNCFARGRAAENSAPAGIIAQSSYVIFLDTDAAAYILL</sequence>
<comment type="caution">
    <text evidence="1">The sequence shown here is derived from an EMBL/GenBank/DDBJ whole genome shotgun (WGS) entry which is preliminary data.</text>
</comment>
<keyword evidence="2" id="KW-1185">Reference proteome</keyword>
<reference evidence="1 2" key="1">
    <citation type="submission" date="2017-09" db="EMBL/GenBank/DDBJ databases">
        <title>Comparative genomics of rhizobia isolated from Phaseolus vulgaris in China.</title>
        <authorList>
            <person name="Tong W."/>
        </authorList>
    </citation>
    <scope>NUCLEOTIDE SEQUENCE [LARGE SCALE GENOMIC DNA]</scope>
    <source>
        <strain evidence="1 2">C5</strain>
    </source>
</reference>
<evidence type="ECO:0000313" key="2">
    <source>
        <dbReference type="Proteomes" id="UP000220768"/>
    </source>
</evidence>